<keyword evidence="3" id="KW-1185">Reference proteome</keyword>
<comment type="caution">
    <text evidence="2">The sequence shown here is derived from an EMBL/GenBank/DDBJ whole genome shotgun (WGS) entry which is preliminary data.</text>
</comment>
<name>A0A371I0V4_MUCPR</name>
<gene>
    <name evidence="2" type="ORF">CR513_07077</name>
</gene>
<feature type="non-terminal residue" evidence="2">
    <location>
        <position position="1"/>
    </location>
</feature>
<dbReference type="Proteomes" id="UP000257109">
    <property type="component" value="Unassembled WGS sequence"/>
</dbReference>
<evidence type="ECO:0000313" key="3">
    <source>
        <dbReference type="Proteomes" id="UP000257109"/>
    </source>
</evidence>
<protein>
    <submittedName>
        <fullName evidence="2">Uncharacterized protein</fullName>
    </submittedName>
</protein>
<dbReference type="InterPro" id="IPR021109">
    <property type="entry name" value="Peptidase_aspartic_dom_sf"/>
</dbReference>
<sequence length="271" mass="30075">MQLVGSKNIPSQTISNPKGGVSVVTLPSGKELPQQSPQPRPVNVESKPKADSQVQQQARGVPLPFPTRTIPTRRSEMNENLLKMFRRVEINIPLHEDATAGSQRVSLKKCRDPGIFSVPCTIGNCTFADSMLDLSPSINVMPSSIYKSLNFGDLEPTGMIILLANKSVVQPLGILENVLVQVNKLIFPTDFYVLDMDDEASGKGPTLILILPFFMTARIKIDVHVGTLSMEFKDNMLTWMITSTSQSYLNQEQEEKLLNVLRKHKKAIGWT</sequence>
<dbReference type="Gene3D" id="2.40.70.10">
    <property type="entry name" value="Acid Proteases"/>
    <property type="match status" value="1"/>
</dbReference>
<reference evidence="2" key="1">
    <citation type="submission" date="2018-05" db="EMBL/GenBank/DDBJ databases">
        <title>Draft genome of Mucuna pruriens seed.</title>
        <authorList>
            <person name="Nnadi N.E."/>
            <person name="Vos R."/>
            <person name="Hasami M.H."/>
            <person name="Devisetty U.K."/>
            <person name="Aguiy J.C."/>
        </authorList>
    </citation>
    <scope>NUCLEOTIDE SEQUENCE [LARGE SCALE GENOMIC DNA]</scope>
    <source>
        <strain evidence="2">JCA_2017</strain>
    </source>
</reference>
<proteinExistence type="predicted"/>
<dbReference type="AlphaFoldDB" id="A0A371I0V4"/>
<dbReference type="PANTHER" id="PTHR33067:SF9">
    <property type="entry name" value="RNA-DIRECTED DNA POLYMERASE"/>
    <property type="match status" value="1"/>
</dbReference>
<dbReference type="PANTHER" id="PTHR33067">
    <property type="entry name" value="RNA-DIRECTED DNA POLYMERASE-RELATED"/>
    <property type="match status" value="1"/>
</dbReference>
<organism evidence="2 3">
    <name type="scientific">Mucuna pruriens</name>
    <name type="common">Velvet bean</name>
    <name type="synonym">Dolichos pruriens</name>
    <dbReference type="NCBI Taxonomy" id="157652"/>
    <lineage>
        <taxon>Eukaryota</taxon>
        <taxon>Viridiplantae</taxon>
        <taxon>Streptophyta</taxon>
        <taxon>Embryophyta</taxon>
        <taxon>Tracheophyta</taxon>
        <taxon>Spermatophyta</taxon>
        <taxon>Magnoliopsida</taxon>
        <taxon>eudicotyledons</taxon>
        <taxon>Gunneridae</taxon>
        <taxon>Pentapetalae</taxon>
        <taxon>rosids</taxon>
        <taxon>fabids</taxon>
        <taxon>Fabales</taxon>
        <taxon>Fabaceae</taxon>
        <taxon>Papilionoideae</taxon>
        <taxon>50 kb inversion clade</taxon>
        <taxon>NPAAA clade</taxon>
        <taxon>indigoferoid/millettioid clade</taxon>
        <taxon>Phaseoleae</taxon>
        <taxon>Mucuna</taxon>
    </lineage>
</organism>
<feature type="region of interest" description="Disordered" evidence="1">
    <location>
        <begin position="1"/>
        <end position="71"/>
    </location>
</feature>
<accession>A0A371I0V4</accession>
<dbReference type="OrthoDB" id="778454at2759"/>
<evidence type="ECO:0000313" key="2">
    <source>
        <dbReference type="EMBL" id="RDY08678.1"/>
    </source>
</evidence>
<dbReference type="CDD" id="cd00303">
    <property type="entry name" value="retropepsin_like"/>
    <property type="match status" value="1"/>
</dbReference>
<evidence type="ECO:0000256" key="1">
    <source>
        <dbReference type="SAM" id="MobiDB-lite"/>
    </source>
</evidence>
<dbReference type="EMBL" id="QJKJ01001231">
    <property type="protein sequence ID" value="RDY08678.1"/>
    <property type="molecule type" value="Genomic_DNA"/>
</dbReference>